<dbReference type="PANTHER" id="PTHR37936:SF3">
    <property type="entry name" value="TRANSPOSASE INSC FOR INSERTION ELEMENT IS2A-RELATED"/>
    <property type="match status" value="1"/>
</dbReference>
<keyword evidence="3" id="KW-1185">Reference proteome</keyword>
<dbReference type="SUPFAM" id="SSF48295">
    <property type="entry name" value="TrpR-like"/>
    <property type="match status" value="1"/>
</dbReference>
<dbReference type="OrthoDB" id="9800877at2"/>
<dbReference type="Pfam" id="PF01527">
    <property type="entry name" value="HTH_Tnp_1"/>
    <property type="match status" value="1"/>
</dbReference>
<dbReference type="InterPro" id="IPR036388">
    <property type="entry name" value="WH-like_DNA-bd_sf"/>
</dbReference>
<comment type="caution">
    <text evidence="2">The sequence shown here is derived from an EMBL/GenBank/DDBJ whole genome shotgun (WGS) entry which is preliminary data.</text>
</comment>
<dbReference type="InterPro" id="IPR010921">
    <property type="entry name" value="Trp_repressor/repl_initiator"/>
</dbReference>
<dbReference type="RefSeq" id="WP_132605852.1">
    <property type="nucleotide sequence ID" value="NZ_SLXL01000030.1"/>
</dbReference>
<reference evidence="2 3" key="1">
    <citation type="submission" date="2019-03" db="EMBL/GenBank/DDBJ databases">
        <title>Genomic Encyclopedia of Type Strains, Phase IV (KMG-IV): sequencing the most valuable type-strain genomes for metagenomic binning, comparative biology and taxonomic classification.</title>
        <authorList>
            <person name="Goeker M."/>
        </authorList>
    </citation>
    <scope>NUCLEOTIDE SEQUENCE [LARGE SCALE GENOMIC DNA]</scope>
    <source>
        <strain evidence="2 3">DSM 2781</strain>
    </source>
</reference>
<protein>
    <submittedName>
        <fullName evidence="2">Transposase</fullName>
    </submittedName>
</protein>
<comment type="similarity">
    <text evidence="1">Belongs to the transposase 8 family.</text>
</comment>
<organism evidence="2 3">
    <name type="scientific">Rhodovulum adriaticum</name>
    <name type="common">Rhodopseudomonas adriatica</name>
    <dbReference type="NCBI Taxonomy" id="35804"/>
    <lineage>
        <taxon>Bacteria</taxon>
        <taxon>Pseudomonadati</taxon>
        <taxon>Pseudomonadota</taxon>
        <taxon>Alphaproteobacteria</taxon>
        <taxon>Rhodobacterales</taxon>
        <taxon>Paracoccaceae</taxon>
        <taxon>Rhodovulum</taxon>
    </lineage>
</organism>
<dbReference type="Proteomes" id="UP000295733">
    <property type="component" value="Unassembled WGS sequence"/>
</dbReference>
<gene>
    <name evidence="2" type="ORF">EV656_1304</name>
</gene>
<evidence type="ECO:0000256" key="1">
    <source>
        <dbReference type="ARBA" id="ARBA00009964"/>
    </source>
</evidence>
<dbReference type="PANTHER" id="PTHR37936">
    <property type="entry name" value="TRANSPOSASE INSC FOR INSERTION ELEMENT IS2A-RELATED"/>
    <property type="match status" value="1"/>
</dbReference>
<dbReference type="NCBIfam" id="NF047595">
    <property type="entry name" value="IS66_ISRel24_TnpA"/>
    <property type="match status" value="1"/>
</dbReference>
<accession>A0A4R2NEH2</accession>
<proteinExistence type="inferred from homology"/>
<dbReference type="GO" id="GO:0004803">
    <property type="term" value="F:transposase activity"/>
    <property type="evidence" value="ECO:0007669"/>
    <property type="project" value="InterPro"/>
</dbReference>
<dbReference type="GO" id="GO:0043565">
    <property type="term" value="F:sequence-specific DNA binding"/>
    <property type="evidence" value="ECO:0007669"/>
    <property type="project" value="InterPro"/>
</dbReference>
<evidence type="ECO:0000313" key="2">
    <source>
        <dbReference type="EMBL" id="TCP19518.1"/>
    </source>
</evidence>
<evidence type="ECO:0000313" key="3">
    <source>
        <dbReference type="Proteomes" id="UP000295733"/>
    </source>
</evidence>
<dbReference type="AlphaFoldDB" id="A0A4R2NEH2"/>
<name>A0A4R2NEH2_RHOAD</name>
<dbReference type="InterPro" id="IPR002514">
    <property type="entry name" value="Transposase_8"/>
</dbReference>
<dbReference type="EMBL" id="SLXL01000030">
    <property type="protein sequence ID" value="TCP19518.1"/>
    <property type="molecule type" value="Genomic_DNA"/>
</dbReference>
<dbReference type="GO" id="GO:0006313">
    <property type="term" value="P:DNA transposition"/>
    <property type="evidence" value="ECO:0007669"/>
    <property type="project" value="InterPro"/>
</dbReference>
<sequence length="122" mass="13586">MRGEVLGLERRRRWSDEEKLAIVSSVGIDGATVTQVAQRHEVRRQQVYAWRHELKKKGLWSPDAGAIFLPVDLPAIEDMAPGPETVPSVAVELRLVGGRCLRFDSAMEAAVLTRLIRAVEKA</sequence>
<dbReference type="Gene3D" id="1.10.10.10">
    <property type="entry name" value="Winged helix-like DNA-binding domain superfamily/Winged helix DNA-binding domain"/>
    <property type="match status" value="1"/>
</dbReference>